<dbReference type="PANTHER" id="PTHR24104">
    <property type="entry name" value="E3 UBIQUITIN-PROTEIN LIGASE NHLRC1-RELATED"/>
    <property type="match status" value="1"/>
</dbReference>
<keyword evidence="5" id="KW-1185">Reference proteome</keyword>
<comment type="caution">
    <text evidence="4">The sequence shown here is derived from an EMBL/GenBank/DDBJ whole genome shotgun (WGS) entry which is preliminary data.</text>
</comment>
<dbReference type="InterPro" id="IPR009030">
    <property type="entry name" value="Growth_fac_rcpt_cys_sf"/>
</dbReference>
<feature type="compositionally biased region" description="Pro residues" evidence="3">
    <location>
        <begin position="276"/>
        <end position="304"/>
    </location>
</feature>
<dbReference type="STRING" id="554055.A0A2P6VLF2"/>
<dbReference type="OrthoDB" id="342730at2759"/>
<evidence type="ECO:0000256" key="2">
    <source>
        <dbReference type="PROSITE-ProRule" id="PRU00504"/>
    </source>
</evidence>
<dbReference type="InterPro" id="IPR011042">
    <property type="entry name" value="6-blade_b-propeller_TolB-like"/>
</dbReference>
<dbReference type="PANTHER" id="PTHR24104:SF25">
    <property type="entry name" value="PROTEIN LIN-41"/>
    <property type="match status" value="1"/>
</dbReference>
<dbReference type="InterPro" id="IPR001258">
    <property type="entry name" value="NHL_repeat"/>
</dbReference>
<dbReference type="Proteomes" id="UP000239649">
    <property type="component" value="Unassembled WGS sequence"/>
</dbReference>
<dbReference type="AlphaFoldDB" id="A0A2P6VLF2"/>
<dbReference type="PROSITE" id="PS51125">
    <property type="entry name" value="NHL"/>
    <property type="match status" value="1"/>
</dbReference>
<gene>
    <name evidence="4" type="ORF">C2E20_1880</name>
</gene>
<dbReference type="SUPFAM" id="SSF63829">
    <property type="entry name" value="Calcium-dependent phosphotriesterase"/>
    <property type="match status" value="1"/>
</dbReference>
<organism evidence="4 5">
    <name type="scientific">Micractinium conductrix</name>
    <dbReference type="NCBI Taxonomy" id="554055"/>
    <lineage>
        <taxon>Eukaryota</taxon>
        <taxon>Viridiplantae</taxon>
        <taxon>Chlorophyta</taxon>
        <taxon>core chlorophytes</taxon>
        <taxon>Trebouxiophyceae</taxon>
        <taxon>Chlorellales</taxon>
        <taxon>Chlorellaceae</taxon>
        <taxon>Chlorella clade</taxon>
        <taxon>Micractinium</taxon>
    </lineage>
</organism>
<dbReference type="SUPFAM" id="SSF101898">
    <property type="entry name" value="NHL repeat"/>
    <property type="match status" value="1"/>
</dbReference>
<proteinExistence type="predicted"/>
<feature type="region of interest" description="Disordered" evidence="3">
    <location>
        <begin position="269"/>
        <end position="306"/>
    </location>
</feature>
<evidence type="ECO:0000313" key="5">
    <source>
        <dbReference type="Proteomes" id="UP000239649"/>
    </source>
</evidence>
<reference evidence="4 5" key="1">
    <citation type="journal article" date="2018" name="Plant J.">
        <title>Genome sequences of Chlorella sorokiniana UTEX 1602 and Micractinium conductrix SAG 241.80: implications to maltose excretion by a green alga.</title>
        <authorList>
            <person name="Arriola M.B."/>
            <person name="Velmurugan N."/>
            <person name="Zhang Y."/>
            <person name="Plunkett M.H."/>
            <person name="Hondzo H."/>
            <person name="Barney B.M."/>
        </authorList>
    </citation>
    <scope>NUCLEOTIDE SEQUENCE [LARGE SCALE GENOMIC DNA]</scope>
    <source>
        <strain evidence="4 5">SAG 241.80</strain>
    </source>
</reference>
<evidence type="ECO:0000313" key="4">
    <source>
        <dbReference type="EMBL" id="PSC74931.1"/>
    </source>
</evidence>
<dbReference type="InterPro" id="IPR050952">
    <property type="entry name" value="TRIM-NHL_E3_ligases"/>
</dbReference>
<dbReference type="GO" id="GO:0008270">
    <property type="term" value="F:zinc ion binding"/>
    <property type="evidence" value="ECO:0007669"/>
    <property type="project" value="UniProtKB-KW"/>
</dbReference>
<name>A0A2P6VLF2_9CHLO</name>
<accession>A0A2P6VLF2</accession>
<dbReference type="Pfam" id="PF01436">
    <property type="entry name" value="NHL"/>
    <property type="match status" value="1"/>
</dbReference>
<protein>
    <submittedName>
        <fullName evidence="4">Cell surface isoform A</fullName>
    </submittedName>
</protein>
<dbReference type="SUPFAM" id="SSF57184">
    <property type="entry name" value="Growth factor receptor domain"/>
    <property type="match status" value="1"/>
</dbReference>
<dbReference type="Gene3D" id="2.120.10.30">
    <property type="entry name" value="TolB, C-terminal domain"/>
    <property type="match status" value="4"/>
</dbReference>
<sequence>MTYLLSWGMYGNKPSQFFFPEGITTDSQGNVCVAGRGQQAAVCHTDCLSVWKRSVQRPPACAASSAAAPLCGAPCAPADTSPAARCPTCAGGSEDEIVGIACDSRDILYVAEKKNKSVQRFTVSGTALGKWTSTNQNGPGGQLFTSPSYVAVDKDDNIYVAESGQAETSGLIKKLNRDGNLLAQWGTKGIDTSQFGNGIGGIATDANGDFFASDPYNNRIQKFKPDGTFLLKFGSQGTAISNMEYVKGLTVASDGGVYVADAQHNAVKKYGGGAVPKPPRPSPPNPPPPVPEPPPPMPRPPPPRQTRMTAIPGVATSYTYQMKWGSEEFVFSNGNFINPYDIVTDSAGFFYVLDSGNYCVQKFTPWFSFVLEWGEYGRGKSQFILPEGITVDTQDEVYIADSKQSRVQVFDKNGVWLREWFTRPAPTEILGIAVDSQLVVYIADRRGQRVQRYTSEGNFLGDWKKLPYGDGTNTEPFDSPSYLAVDRRGGRDIVYVAEYAVAGIDGVVKKINRDGKLLQMWGTFGTGESAFRGTAGISLDLAGDVFVVDPGNCRIQKFRPNGRFIFATYGGCVGKVPQPKEFNYAKGITIDEGGNMYIADAGRNLIMKFIPQFTNPAPPWWNVDSCVESLISQCSKCNPDYTQCLACRTGYTPSGRGCKKSTACSVSATTKCTRCSADGTKCLACQAGYVVSGSGCVPADRPCKVSAATKCTRCSADGQVCLACRAGYSPLGAGCSANQCAVSAATKCTRCSADKKRCLACRTGYSLAGIGCVPNLCEVSNFTRCTKCSANRRKCLACQTGWAPLGIGCTPAPAPSGKCQMHGFACRNTKDCCAGLQCSDRGDGNLCLP</sequence>
<feature type="repeat" description="NHL" evidence="2">
    <location>
        <begin position="374"/>
        <end position="413"/>
    </location>
</feature>
<dbReference type="EMBL" id="LHPF02000003">
    <property type="protein sequence ID" value="PSC74931.1"/>
    <property type="molecule type" value="Genomic_DNA"/>
</dbReference>
<evidence type="ECO:0000256" key="1">
    <source>
        <dbReference type="ARBA" id="ARBA00022737"/>
    </source>
</evidence>
<evidence type="ECO:0000256" key="3">
    <source>
        <dbReference type="SAM" id="MobiDB-lite"/>
    </source>
</evidence>
<keyword evidence="1" id="KW-0677">Repeat</keyword>